<evidence type="ECO:0008006" key="3">
    <source>
        <dbReference type="Google" id="ProtNLM"/>
    </source>
</evidence>
<dbReference type="KEGG" id="bco:Bcell_3811"/>
<dbReference type="HOGENOM" id="CLU_1607544_0_0_9"/>
<evidence type="ECO:0000313" key="2">
    <source>
        <dbReference type="Proteomes" id="UP000001401"/>
    </source>
</evidence>
<gene>
    <name evidence="1" type="ordered locus">Bcell_3811</name>
</gene>
<protein>
    <recommendedName>
        <fullName evidence="3">Intracellular proteinase inhibitor BsuPI domain-containing protein</fullName>
    </recommendedName>
</protein>
<dbReference type="AlphaFoldDB" id="E6TU19"/>
<dbReference type="Proteomes" id="UP000001401">
    <property type="component" value="Chromosome"/>
</dbReference>
<dbReference type="OrthoDB" id="2426241at2"/>
<name>E6TU19_EVAC2</name>
<accession>E6TU19</accession>
<sequence length="165" mass="18604">MLRFIFSKVVFFVLVIGLFGCGTEESRDSSSSDERLINSEETNQDGEFEVSIHVGNDSNDLEVYGTISYIGDKDKINIFHGGSIFFFHIYEVNGDFEHIGGMDQPLLRTTLTKDEAHKVTFIHPVLDELEPGDYEFEAIADFSLDEDNIVNTQIEIPVSTIVEID</sequence>
<evidence type="ECO:0000313" key="1">
    <source>
        <dbReference type="EMBL" id="ADU32050.1"/>
    </source>
</evidence>
<keyword evidence="2" id="KW-1185">Reference proteome</keyword>
<dbReference type="EMBL" id="CP002394">
    <property type="protein sequence ID" value="ADU32050.1"/>
    <property type="molecule type" value="Genomic_DNA"/>
</dbReference>
<proteinExistence type="predicted"/>
<dbReference type="PROSITE" id="PS51257">
    <property type="entry name" value="PROKAR_LIPOPROTEIN"/>
    <property type="match status" value="1"/>
</dbReference>
<organism evidence="1 2">
    <name type="scientific">Evansella cellulosilytica (strain ATCC 21833 / DSM 2522 / FERM P-1141 / JCM 9156 / N-4)</name>
    <name type="common">Bacillus cellulosilyticus</name>
    <dbReference type="NCBI Taxonomy" id="649639"/>
    <lineage>
        <taxon>Bacteria</taxon>
        <taxon>Bacillati</taxon>
        <taxon>Bacillota</taxon>
        <taxon>Bacilli</taxon>
        <taxon>Bacillales</taxon>
        <taxon>Bacillaceae</taxon>
        <taxon>Evansella</taxon>
    </lineage>
</organism>
<reference evidence="1 2" key="1">
    <citation type="submission" date="2010-12" db="EMBL/GenBank/DDBJ databases">
        <title>Complete sequence of Bacillus cellulosilyticus DSM 2522.</title>
        <authorList>
            <consortium name="US DOE Joint Genome Institute"/>
            <person name="Lucas S."/>
            <person name="Copeland A."/>
            <person name="Lapidus A."/>
            <person name="Cheng J.-F."/>
            <person name="Bruce D."/>
            <person name="Goodwin L."/>
            <person name="Pitluck S."/>
            <person name="Chertkov O."/>
            <person name="Detter J.C."/>
            <person name="Han C."/>
            <person name="Tapia R."/>
            <person name="Land M."/>
            <person name="Hauser L."/>
            <person name="Jeffries C."/>
            <person name="Kyrpides N."/>
            <person name="Ivanova N."/>
            <person name="Mikhailova N."/>
            <person name="Brumm P."/>
            <person name="Mead D."/>
            <person name="Woyke T."/>
        </authorList>
    </citation>
    <scope>NUCLEOTIDE SEQUENCE [LARGE SCALE GENOMIC DNA]</scope>
    <source>
        <strain evidence="2">ATCC 21833 / DSM 2522 / FERM P-1141 / JCM 9156 / N-4</strain>
    </source>
</reference>
<dbReference type="RefSeq" id="WP_013490381.1">
    <property type="nucleotide sequence ID" value="NC_014829.1"/>
</dbReference>